<evidence type="ECO:0000313" key="3">
    <source>
        <dbReference type="Proteomes" id="UP000008144"/>
    </source>
</evidence>
<dbReference type="InterPro" id="IPR034604">
    <property type="entry name" value="SRRP53"/>
</dbReference>
<dbReference type="PANTHER" id="PTHR31968">
    <property type="entry name" value="SERINE/ARGININE-RELATED PROTEIN 53"/>
    <property type="match status" value="1"/>
</dbReference>
<dbReference type="Ensembl" id="ENSCINT00000007443.3">
    <property type="protein sequence ID" value="ENSCINP00000007443.3"/>
    <property type="gene ID" value="ENSCING00000003608.3"/>
</dbReference>
<reference evidence="2" key="3">
    <citation type="submission" date="2025-09" db="UniProtKB">
        <authorList>
            <consortium name="Ensembl"/>
        </authorList>
    </citation>
    <scope>IDENTIFICATION</scope>
</reference>
<name>F6U9D1_CIOIN</name>
<keyword evidence="3" id="KW-1185">Reference proteome</keyword>
<accession>A0A1W5BKD1</accession>
<dbReference type="GeneTree" id="ENSGT00940000164641"/>
<dbReference type="GeneID" id="100180777"/>
<dbReference type="OMA" id="NHESAIF"/>
<dbReference type="AlphaFoldDB" id="F6U9D1"/>
<dbReference type="STRING" id="7719.ENSCINP00000007443"/>
<dbReference type="GO" id="GO:0005737">
    <property type="term" value="C:cytoplasm"/>
    <property type="evidence" value="ECO:0000318"/>
    <property type="project" value="GO_Central"/>
</dbReference>
<protein>
    <submittedName>
        <fullName evidence="2">Serine/Arginine-related protein 53-like</fullName>
    </submittedName>
</protein>
<feature type="compositionally biased region" description="Basic and acidic residues" evidence="1">
    <location>
        <begin position="35"/>
        <end position="53"/>
    </location>
</feature>
<evidence type="ECO:0000256" key="1">
    <source>
        <dbReference type="SAM" id="MobiDB-lite"/>
    </source>
</evidence>
<dbReference type="HOGENOM" id="CLU_1111073_0_0_1"/>
<dbReference type="GO" id="GO:0000380">
    <property type="term" value="P:alternative mRNA splicing, via spliceosome"/>
    <property type="evidence" value="ECO:0000318"/>
    <property type="project" value="GO_Central"/>
</dbReference>
<gene>
    <name evidence="2" type="primary">LOC100180777</name>
</gene>
<evidence type="ECO:0000313" key="2">
    <source>
        <dbReference type="Ensembl" id="ENSCINP00000007443.3"/>
    </source>
</evidence>
<feature type="compositionally biased region" description="Basic residues" evidence="1">
    <location>
        <begin position="54"/>
        <end position="72"/>
    </location>
</feature>
<dbReference type="KEGG" id="cin:100180777"/>
<feature type="region of interest" description="Disordered" evidence="1">
    <location>
        <begin position="1"/>
        <end position="88"/>
    </location>
</feature>
<reference evidence="3" key="1">
    <citation type="journal article" date="2002" name="Science">
        <title>The draft genome of Ciona intestinalis: insights into chordate and vertebrate origins.</title>
        <authorList>
            <person name="Dehal P."/>
            <person name="Satou Y."/>
            <person name="Campbell R.K."/>
            <person name="Chapman J."/>
            <person name="Degnan B."/>
            <person name="De Tomaso A."/>
            <person name="Davidson B."/>
            <person name="Di Gregorio A."/>
            <person name="Gelpke M."/>
            <person name="Goodstein D.M."/>
            <person name="Harafuji N."/>
            <person name="Hastings K.E."/>
            <person name="Ho I."/>
            <person name="Hotta K."/>
            <person name="Huang W."/>
            <person name="Kawashima T."/>
            <person name="Lemaire P."/>
            <person name="Martinez D."/>
            <person name="Meinertzhagen I.A."/>
            <person name="Necula S."/>
            <person name="Nonaka M."/>
            <person name="Putnam N."/>
            <person name="Rash S."/>
            <person name="Saiga H."/>
            <person name="Satake M."/>
            <person name="Terry A."/>
            <person name="Yamada L."/>
            <person name="Wang H.G."/>
            <person name="Awazu S."/>
            <person name="Azumi K."/>
            <person name="Boore J."/>
            <person name="Branno M."/>
            <person name="Chin-Bow S."/>
            <person name="DeSantis R."/>
            <person name="Doyle S."/>
            <person name="Francino P."/>
            <person name="Keys D.N."/>
            <person name="Haga S."/>
            <person name="Hayashi H."/>
            <person name="Hino K."/>
            <person name="Imai K.S."/>
            <person name="Inaba K."/>
            <person name="Kano S."/>
            <person name="Kobayashi K."/>
            <person name="Kobayashi M."/>
            <person name="Lee B.I."/>
            <person name="Makabe K.W."/>
            <person name="Manohar C."/>
            <person name="Matassi G."/>
            <person name="Medina M."/>
            <person name="Mochizuki Y."/>
            <person name="Mount S."/>
            <person name="Morishita T."/>
            <person name="Miura S."/>
            <person name="Nakayama A."/>
            <person name="Nishizaka S."/>
            <person name="Nomoto H."/>
            <person name="Ohta F."/>
            <person name="Oishi K."/>
            <person name="Rigoutsos I."/>
            <person name="Sano M."/>
            <person name="Sasaki A."/>
            <person name="Sasakura Y."/>
            <person name="Shoguchi E."/>
            <person name="Shin-i T."/>
            <person name="Spagnuolo A."/>
            <person name="Stainier D."/>
            <person name="Suzuki M.M."/>
            <person name="Tassy O."/>
            <person name="Takatori N."/>
            <person name="Tokuoka M."/>
            <person name="Yagi K."/>
            <person name="Yoshizaki F."/>
            <person name="Wada S."/>
            <person name="Zhang C."/>
            <person name="Hyatt P.D."/>
            <person name="Larimer F."/>
            <person name="Detter C."/>
            <person name="Doggett N."/>
            <person name="Glavina T."/>
            <person name="Hawkins T."/>
            <person name="Richardson P."/>
            <person name="Lucas S."/>
            <person name="Kohara Y."/>
            <person name="Levine M."/>
            <person name="Satoh N."/>
            <person name="Rokhsar D.S."/>
        </authorList>
    </citation>
    <scope>NUCLEOTIDE SEQUENCE [LARGE SCALE GENOMIC DNA]</scope>
</reference>
<dbReference type="PANTHER" id="PTHR31968:SF4">
    <property type="entry name" value="SERINE_ARGININE-RELATED PROTEIN 53"/>
    <property type="match status" value="1"/>
</dbReference>
<dbReference type="GO" id="GO:0005634">
    <property type="term" value="C:nucleus"/>
    <property type="evidence" value="ECO:0000318"/>
    <property type="project" value="GO_Central"/>
</dbReference>
<dbReference type="Proteomes" id="UP000008144">
    <property type="component" value="Unassembled WGS sequence"/>
</dbReference>
<dbReference type="RefSeq" id="XP_018670622.1">
    <property type="nucleotide sequence ID" value="XM_018815077.2"/>
</dbReference>
<accession>F6U9D1</accession>
<reference evidence="2" key="2">
    <citation type="submission" date="2025-08" db="UniProtKB">
        <authorList>
            <consortium name="Ensembl"/>
        </authorList>
    </citation>
    <scope>IDENTIFICATION</scope>
</reference>
<proteinExistence type="predicted"/>
<organism evidence="2 3">
    <name type="scientific">Ciona intestinalis</name>
    <name type="common">Transparent sea squirt</name>
    <name type="synonym">Ascidia intestinalis</name>
    <dbReference type="NCBI Taxonomy" id="7719"/>
    <lineage>
        <taxon>Eukaryota</taxon>
        <taxon>Metazoa</taxon>
        <taxon>Chordata</taxon>
        <taxon>Tunicata</taxon>
        <taxon>Ascidiacea</taxon>
        <taxon>Phlebobranchia</taxon>
        <taxon>Cionidae</taxon>
        <taxon>Ciona</taxon>
    </lineage>
</organism>
<sequence>MVRSPDVTTSRSKKQKKKTHDDVTRNKYSRRSRSRSVDSDVTESRSRSRDSRHGSMKSSRRSRSRSPRRRRSRSQERTKEKRKKPRKHVNAVMGLATGTMKDVLDIVPGFSQMNPAERSKIRVKRALDAAVESSNMEVEETDDIIDDIINTQEQVKRAKTIEAIDDTEEFMPTHFKSSKTKKSNNTFTERESNHESAIFGHMTMLTFDQALKVKKENDDAAMFKAKQKVNFYERDPKTLMGPKLMLSTEEANTRWRQKLSTIRENLLKQRHELP</sequence>
<feature type="compositionally biased region" description="Polar residues" evidence="1">
    <location>
        <begin position="1"/>
        <end position="10"/>
    </location>
</feature>
<dbReference type="InParanoid" id="F6U9D1"/>